<keyword evidence="2" id="KW-0812">Transmembrane</keyword>
<dbReference type="Gene3D" id="2.130.10.10">
    <property type="entry name" value="YVTN repeat-like/Quinoprotein amine dehydrogenase"/>
    <property type="match status" value="1"/>
</dbReference>
<name>A0A563ESV4_9PSEU</name>
<evidence type="ECO:0000313" key="4">
    <source>
        <dbReference type="EMBL" id="TWP50581.1"/>
    </source>
</evidence>
<dbReference type="InterPro" id="IPR015943">
    <property type="entry name" value="WD40/YVTN_repeat-like_dom_sf"/>
</dbReference>
<protein>
    <submittedName>
        <fullName evidence="4">PASTA domain-containing protein</fullName>
    </submittedName>
</protein>
<dbReference type="SUPFAM" id="SSF50998">
    <property type="entry name" value="Quinoprotein alcohol dehydrogenase-like"/>
    <property type="match status" value="1"/>
</dbReference>
<dbReference type="Pfam" id="PF03793">
    <property type="entry name" value="PASTA"/>
    <property type="match status" value="1"/>
</dbReference>
<feature type="compositionally biased region" description="Low complexity" evidence="1">
    <location>
        <begin position="420"/>
        <end position="434"/>
    </location>
</feature>
<dbReference type="Gene3D" id="3.30.10.20">
    <property type="match status" value="1"/>
</dbReference>
<sequence>MGSTSQWTSAPSFVLCPTFETKPNPGDTMPLPRALRPRRGGLVLTGLLVVTVFAASLGAGFTATRTELGAAIAFLIHGRSVTQFNPESQRIESEARTTATDDQAQEVTELADGKIMVANRETGVVQVYDTGSMTPQGPSIDNADTALVLASGSAAYVLDPADDIVRALDAEGRVTSEVKVPGASGKAVPDGGDGIWVLADDGRVTHIAAGKADQPTSLRDHVTALAFADGRPVAITKAGNAFDIAANPPHELPQPPVPAGEKVLPASTKGSGRYLVLLGQDGKLASYDPRTGAEREITDLPSGSGHDLGAPVVLGDRVFVPDYAAHKLYVRDLTTGTRLPDVTVPGEHKWFDLSVQNGRVWANDPFDRRSVQIGADGMSKVVDLGDGEGVKTDTTEPTKPDKPATQEQKPDPPVPPVVPVPTSEPTTPPTTSTPTTPPPTTQPPTTQQVAVPPVINRRSGPGCDTIRSASLVCASPQPMPTPGANWGDLDVIADQNPPAQTLVDTGSTVTVRFWEYLKMPPLRGDAATACSNITTQSSGQVRCDAVPGSGTGTPGTVESQDPPAGSDVHIGGRVVLTYYPTPTPPPTVPNVVGMSPAAACDTLPPTYVCKQVPDRIARDTNVTDQNPPAGTPHPAGAEVEVHFSPYQASQLVRLKHRTNDVYILRFDVASEGEYTVAEPLGYAYRPGAAAPPGSLQLKGFVCTANPTTCGGYAPNHYYSNKDTADVAGYVRSPNVAAVLIRPNGGSCVPGQRLLSRWRKTTNGQRLYTVAEGAPSPDWTNVESGIGCVLA</sequence>
<proteinExistence type="predicted"/>
<dbReference type="InterPro" id="IPR005543">
    <property type="entry name" value="PASTA_dom"/>
</dbReference>
<reference evidence="4 5" key="1">
    <citation type="submission" date="2019-07" db="EMBL/GenBank/DDBJ databases">
        <title>Lentzea xizangensis sp. nov., isolated from Qinghai-Tibetan Plateau Soils.</title>
        <authorList>
            <person name="Huang J."/>
        </authorList>
    </citation>
    <scope>NUCLEOTIDE SEQUENCE [LARGE SCALE GENOMIC DNA]</scope>
    <source>
        <strain evidence="4 5">FXJ1.1311</strain>
    </source>
</reference>
<gene>
    <name evidence="4" type="ORF">FKR81_20665</name>
</gene>
<dbReference type="InterPro" id="IPR011047">
    <property type="entry name" value="Quinoprotein_ADH-like_sf"/>
</dbReference>
<dbReference type="AlphaFoldDB" id="A0A563ESV4"/>
<evidence type="ECO:0000259" key="3">
    <source>
        <dbReference type="PROSITE" id="PS51178"/>
    </source>
</evidence>
<dbReference type="PROSITE" id="PS51178">
    <property type="entry name" value="PASTA"/>
    <property type="match status" value="1"/>
</dbReference>
<feature type="transmembrane region" description="Helical" evidence="2">
    <location>
        <begin position="41"/>
        <end position="61"/>
    </location>
</feature>
<comment type="caution">
    <text evidence="4">The sequence shown here is derived from an EMBL/GenBank/DDBJ whole genome shotgun (WGS) entry which is preliminary data.</text>
</comment>
<dbReference type="Proteomes" id="UP000316639">
    <property type="component" value="Unassembled WGS sequence"/>
</dbReference>
<feature type="compositionally biased region" description="Basic and acidic residues" evidence="1">
    <location>
        <begin position="388"/>
        <end position="410"/>
    </location>
</feature>
<feature type="region of interest" description="Disordered" evidence="1">
    <location>
        <begin position="378"/>
        <end position="451"/>
    </location>
</feature>
<dbReference type="EMBL" id="VOBR01000012">
    <property type="protein sequence ID" value="TWP50581.1"/>
    <property type="molecule type" value="Genomic_DNA"/>
</dbReference>
<evidence type="ECO:0000256" key="1">
    <source>
        <dbReference type="SAM" id="MobiDB-lite"/>
    </source>
</evidence>
<evidence type="ECO:0000256" key="2">
    <source>
        <dbReference type="SAM" id="Phobius"/>
    </source>
</evidence>
<keyword evidence="5" id="KW-1185">Reference proteome</keyword>
<keyword evidence="2" id="KW-0472">Membrane</keyword>
<feature type="region of interest" description="Disordered" evidence="1">
    <location>
        <begin position="540"/>
        <end position="567"/>
    </location>
</feature>
<feature type="domain" description="PASTA" evidence="3">
    <location>
        <begin position="583"/>
        <end position="645"/>
    </location>
</feature>
<evidence type="ECO:0000313" key="5">
    <source>
        <dbReference type="Proteomes" id="UP000316639"/>
    </source>
</evidence>
<keyword evidence="2" id="KW-1133">Transmembrane helix</keyword>
<organism evidence="4 5">
    <name type="scientific">Lentzea tibetensis</name>
    <dbReference type="NCBI Taxonomy" id="2591470"/>
    <lineage>
        <taxon>Bacteria</taxon>
        <taxon>Bacillati</taxon>
        <taxon>Actinomycetota</taxon>
        <taxon>Actinomycetes</taxon>
        <taxon>Pseudonocardiales</taxon>
        <taxon>Pseudonocardiaceae</taxon>
        <taxon>Lentzea</taxon>
    </lineage>
</organism>
<accession>A0A563ESV4</accession>
<dbReference type="OrthoDB" id="3657471at2"/>